<gene>
    <name evidence="4" type="ORF">SAMN05421580_101120</name>
</gene>
<dbReference type="STRING" id="453582.SAMN05421580_101120"/>
<dbReference type="RefSeq" id="WP_083951834.1">
    <property type="nucleotide sequence ID" value="NZ_FTOG01000001.1"/>
</dbReference>
<feature type="modified residue" description="4-aspartylphosphate" evidence="2">
    <location>
        <position position="64"/>
    </location>
</feature>
<dbReference type="Pfam" id="PF00072">
    <property type="entry name" value="Response_reg"/>
    <property type="match status" value="1"/>
</dbReference>
<reference evidence="5" key="1">
    <citation type="submission" date="2017-01" db="EMBL/GenBank/DDBJ databases">
        <authorList>
            <person name="Varghese N."/>
            <person name="Submissions S."/>
        </authorList>
    </citation>
    <scope>NUCLEOTIDE SEQUENCE [LARGE SCALE GENOMIC DNA]</scope>
    <source>
        <strain evidence="5">DSM 19945</strain>
    </source>
</reference>
<dbReference type="SMART" id="SM00448">
    <property type="entry name" value="REC"/>
    <property type="match status" value="1"/>
</dbReference>
<dbReference type="InterPro" id="IPR001789">
    <property type="entry name" value="Sig_transdc_resp-reg_receiver"/>
</dbReference>
<dbReference type="PROSITE" id="PS50110">
    <property type="entry name" value="RESPONSE_REGULATORY"/>
    <property type="match status" value="1"/>
</dbReference>
<dbReference type="OrthoDB" id="5456285at2"/>
<accession>A0A1N7IY10</accession>
<dbReference type="Gene3D" id="3.40.50.2300">
    <property type="match status" value="1"/>
</dbReference>
<evidence type="ECO:0000313" key="5">
    <source>
        <dbReference type="Proteomes" id="UP000186221"/>
    </source>
</evidence>
<evidence type="ECO:0000256" key="1">
    <source>
        <dbReference type="ARBA" id="ARBA00022553"/>
    </source>
</evidence>
<proteinExistence type="predicted"/>
<dbReference type="SUPFAM" id="SSF52172">
    <property type="entry name" value="CheY-like"/>
    <property type="match status" value="1"/>
</dbReference>
<keyword evidence="5" id="KW-1185">Reference proteome</keyword>
<dbReference type="InterPro" id="IPR050595">
    <property type="entry name" value="Bact_response_regulator"/>
</dbReference>
<evidence type="ECO:0000256" key="2">
    <source>
        <dbReference type="PROSITE-ProRule" id="PRU00169"/>
    </source>
</evidence>
<feature type="domain" description="Response regulatory" evidence="3">
    <location>
        <begin position="14"/>
        <end position="131"/>
    </location>
</feature>
<dbReference type="Proteomes" id="UP000186221">
    <property type="component" value="Unassembled WGS sequence"/>
</dbReference>
<keyword evidence="1 2" id="KW-0597">Phosphoprotein</keyword>
<name>A0A1N7IY10_9RHOB</name>
<evidence type="ECO:0000313" key="4">
    <source>
        <dbReference type="EMBL" id="SIS41970.1"/>
    </source>
</evidence>
<dbReference type="EMBL" id="FTOG01000001">
    <property type="protein sequence ID" value="SIS41970.1"/>
    <property type="molecule type" value="Genomic_DNA"/>
</dbReference>
<dbReference type="GO" id="GO:0000160">
    <property type="term" value="P:phosphorelay signal transduction system"/>
    <property type="evidence" value="ECO:0007669"/>
    <property type="project" value="InterPro"/>
</dbReference>
<protein>
    <submittedName>
        <fullName evidence="4">Response regulator receiver domain-containing protein</fullName>
    </submittedName>
</protein>
<sequence>MLEAGSESFKVASTIMAVDDDPVALLMISELLKKLGYQTLTATSGSAALEMMEQGSVPQVLLLDRQMPGLSGMDVVHHLKEKKQFARIPVIMVTGSDDPKEIREGIDAGVFYYLHKPAHVGVLSSVLAAALRQASESTALVHETVPQVGFDLCEAAKWTFRTPREATALAATIANYFPDPDRSVDGIGALLLNAVEHGICAIGFEEKGRLLEEGQLSQSIKERLIQNPDTRATAAISRRDDGMMLIVDDPGAGFNWSEFTTLDLSRSSASHGRGIARAKAMAFDDLKFNEAGNRAIAFMRYNATFEW</sequence>
<organism evidence="4 5">
    <name type="scientific">Rhodobacter aestuarii</name>
    <dbReference type="NCBI Taxonomy" id="453582"/>
    <lineage>
        <taxon>Bacteria</taxon>
        <taxon>Pseudomonadati</taxon>
        <taxon>Pseudomonadota</taxon>
        <taxon>Alphaproteobacteria</taxon>
        <taxon>Rhodobacterales</taxon>
        <taxon>Rhodobacter group</taxon>
        <taxon>Rhodobacter</taxon>
    </lineage>
</organism>
<evidence type="ECO:0000259" key="3">
    <source>
        <dbReference type="PROSITE" id="PS50110"/>
    </source>
</evidence>
<dbReference type="InterPro" id="IPR011006">
    <property type="entry name" value="CheY-like_superfamily"/>
</dbReference>
<dbReference type="PANTHER" id="PTHR44591">
    <property type="entry name" value="STRESS RESPONSE REGULATOR PROTEIN 1"/>
    <property type="match status" value="1"/>
</dbReference>
<dbReference type="AlphaFoldDB" id="A0A1N7IY10"/>
<dbReference type="PANTHER" id="PTHR44591:SF3">
    <property type="entry name" value="RESPONSE REGULATORY DOMAIN-CONTAINING PROTEIN"/>
    <property type="match status" value="1"/>
</dbReference>